<organism evidence="1 2">
    <name type="scientific">Zopfia rhizophila CBS 207.26</name>
    <dbReference type="NCBI Taxonomy" id="1314779"/>
    <lineage>
        <taxon>Eukaryota</taxon>
        <taxon>Fungi</taxon>
        <taxon>Dikarya</taxon>
        <taxon>Ascomycota</taxon>
        <taxon>Pezizomycotina</taxon>
        <taxon>Dothideomycetes</taxon>
        <taxon>Dothideomycetes incertae sedis</taxon>
        <taxon>Zopfiaceae</taxon>
        <taxon>Zopfia</taxon>
    </lineage>
</organism>
<dbReference type="EMBL" id="ML994631">
    <property type="protein sequence ID" value="KAF2186101.1"/>
    <property type="molecule type" value="Genomic_DNA"/>
</dbReference>
<protein>
    <submittedName>
        <fullName evidence="1">Uncharacterized protein</fullName>
    </submittedName>
</protein>
<dbReference type="Proteomes" id="UP000800200">
    <property type="component" value="Unassembled WGS sequence"/>
</dbReference>
<feature type="non-terminal residue" evidence="1">
    <location>
        <position position="1"/>
    </location>
</feature>
<dbReference type="AlphaFoldDB" id="A0A6A6E2F1"/>
<evidence type="ECO:0000313" key="2">
    <source>
        <dbReference type="Proteomes" id="UP000800200"/>
    </source>
</evidence>
<proteinExistence type="predicted"/>
<evidence type="ECO:0000313" key="1">
    <source>
        <dbReference type="EMBL" id="KAF2186101.1"/>
    </source>
</evidence>
<keyword evidence="2" id="KW-1185">Reference proteome</keyword>
<sequence length="68" mass="7964">SIDFNESNAPEDHLAINVQAGWKKLEKYYLKLEDSPAYYTATLLYLYCKFYCDHSWRGQPGWPEKADA</sequence>
<gene>
    <name evidence="1" type="ORF">K469DRAFT_574355</name>
</gene>
<name>A0A6A6E2F1_9PEZI</name>
<reference evidence="1" key="1">
    <citation type="journal article" date="2020" name="Stud. Mycol.">
        <title>101 Dothideomycetes genomes: a test case for predicting lifestyles and emergence of pathogens.</title>
        <authorList>
            <person name="Haridas S."/>
            <person name="Albert R."/>
            <person name="Binder M."/>
            <person name="Bloem J."/>
            <person name="Labutti K."/>
            <person name="Salamov A."/>
            <person name="Andreopoulos B."/>
            <person name="Baker S."/>
            <person name="Barry K."/>
            <person name="Bills G."/>
            <person name="Bluhm B."/>
            <person name="Cannon C."/>
            <person name="Castanera R."/>
            <person name="Culley D."/>
            <person name="Daum C."/>
            <person name="Ezra D."/>
            <person name="Gonzalez J."/>
            <person name="Henrissat B."/>
            <person name="Kuo A."/>
            <person name="Liang C."/>
            <person name="Lipzen A."/>
            <person name="Lutzoni F."/>
            <person name="Magnuson J."/>
            <person name="Mondo S."/>
            <person name="Nolan M."/>
            <person name="Ohm R."/>
            <person name="Pangilinan J."/>
            <person name="Park H.-J."/>
            <person name="Ramirez L."/>
            <person name="Alfaro M."/>
            <person name="Sun H."/>
            <person name="Tritt A."/>
            <person name="Yoshinaga Y."/>
            <person name="Zwiers L.-H."/>
            <person name="Turgeon B."/>
            <person name="Goodwin S."/>
            <person name="Spatafora J."/>
            <person name="Crous P."/>
            <person name="Grigoriev I."/>
        </authorList>
    </citation>
    <scope>NUCLEOTIDE SEQUENCE</scope>
    <source>
        <strain evidence="1">CBS 207.26</strain>
    </source>
</reference>
<accession>A0A6A6E2F1</accession>